<dbReference type="Proteomes" id="UP000425960">
    <property type="component" value="Chromosome"/>
</dbReference>
<evidence type="ECO:0000313" key="5">
    <source>
        <dbReference type="Proteomes" id="UP000425960"/>
    </source>
</evidence>
<evidence type="ECO:0000256" key="1">
    <source>
        <dbReference type="ARBA" id="ARBA00004442"/>
    </source>
</evidence>
<dbReference type="KEGG" id="dov:DSCO28_59870"/>
<organism evidence="4 5">
    <name type="scientific">Desulfosarcina ovata subsp. sediminis</name>
    <dbReference type="NCBI Taxonomy" id="885957"/>
    <lineage>
        <taxon>Bacteria</taxon>
        <taxon>Pseudomonadati</taxon>
        <taxon>Thermodesulfobacteriota</taxon>
        <taxon>Desulfobacteria</taxon>
        <taxon>Desulfobacterales</taxon>
        <taxon>Desulfosarcinaceae</taxon>
        <taxon>Desulfosarcina</taxon>
    </lineage>
</organism>
<reference evidence="4 5" key="1">
    <citation type="submission" date="2019-11" db="EMBL/GenBank/DDBJ databases">
        <title>Comparative genomics of hydrocarbon-degrading Desulfosarcina strains.</title>
        <authorList>
            <person name="Watanabe M."/>
            <person name="Kojima H."/>
            <person name="Fukui M."/>
        </authorList>
    </citation>
    <scope>NUCLEOTIDE SEQUENCE [LARGE SCALE GENOMIC DNA]</scope>
    <source>
        <strain evidence="4 5">28bB2T</strain>
    </source>
</reference>
<evidence type="ECO:0000256" key="2">
    <source>
        <dbReference type="ARBA" id="ARBA00023136"/>
    </source>
</evidence>
<gene>
    <name evidence="4" type="ORF">DSCO28_59870</name>
</gene>
<protein>
    <submittedName>
        <fullName evidence="4">Uncharacterized protein</fullName>
    </submittedName>
</protein>
<dbReference type="GO" id="GO:0009279">
    <property type="term" value="C:cell outer membrane"/>
    <property type="evidence" value="ECO:0007669"/>
    <property type="project" value="UniProtKB-SubCell"/>
</dbReference>
<dbReference type="SUPFAM" id="SSF56935">
    <property type="entry name" value="Porins"/>
    <property type="match status" value="1"/>
</dbReference>
<keyword evidence="2" id="KW-0472">Membrane</keyword>
<dbReference type="EMBL" id="AP021876">
    <property type="protein sequence ID" value="BBO85421.1"/>
    <property type="molecule type" value="Genomic_DNA"/>
</dbReference>
<name>A0A5K7ZZ56_9BACT</name>
<dbReference type="AlphaFoldDB" id="A0A5K7ZZ56"/>
<evidence type="ECO:0000256" key="3">
    <source>
        <dbReference type="ARBA" id="ARBA00023237"/>
    </source>
</evidence>
<sequence>MGVQYRHISGFFGRIDWLGTGPMYSDSKNSAKEDGYQLVNLRLGYESEKYDVVQECFR</sequence>
<proteinExistence type="predicted"/>
<dbReference type="InterPro" id="IPR036942">
    <property type="entry name" value="Beta-barrel_TonB_sf"/>
</dbReference>
<evidence type="ECO:0000313" key="4">
    <source>
        <dbReference type="EMBL" id="BBO85421.1"/>
    </source>
</evidence>
<dbReference type="Gene3D" id="2.40.170.20">
    <property type="entry name" value="TonB-dependent receptor, beta-barrel domain"/>
    <property type="match status" value="1"/>
</dbReference>
<accession>A0A5K7ZZ56</accession>
<keyword evidence="3" id="KW-0998">Cell outer membrane</keyword>
<comment type="subcellular location">
    <subcellularLocation>
        <location evidence="1">Cell outer membrane</location>
    </subcellularLocation>
</comment>